<name>A0ABR8MYM4_9BACL</name>
<proteinExistence type="predicted"/>
<sequence>MSRLAEREREVKLELVSSIARSQKALARILESIADVSVHADPVAKSLRDNIAQLSQMQQTLTESVVGIRFGQRRQGRPSGPWINQQASGRQRRTRGDHS</sequence>
<evidence type="ECO:0000256" key="1">
    <source>
        <dbReference type="SAM" id="MobiDB-lite"/>
    </source>
</evidence>
<protein>
    <submittedName>
        <fullName evidence="2">Uncharacterized protein</fullName>
    </submittedName>
</protein>
<evidence type="ECO:0000313" key="2">
    <source>
        <dbReference type="EMBL" id="MBD3920040.1"/>
    </source>
</evidence>
<reference evidence="2 3" key="1">
    <citation type="submission" date="2020-09" db="EMBL/GenBank/DDBJ databases">
        <title>Paenibacillus sp. strain PR3 16S rRNA gene Genome sequencing and assembly.</title>
        <authorList>
            <person name="Kim J."/>
        </authorList>
    </citation>
    <scope>NUCLEOTIDE SEQUENCE [LARGE SCALE GENOMIC DNA]</scope>
    <source>
        <strain evidence="2 3">PR3</strain>
    </source>
</reference>
<evidence type="ECO:0000313" key="3">
    <source>
        <dbReference type="Proteomes" id="UP000609346"/>
    </source>
</evidence>
<dbReference type="Proteomes" id="UP000609346">
    <property type="component" value="Unassembled WGS sequence"/>
</dbReference>
<comment type="caution">
    <text evidence="2">The sequence shown here is derived from an EMBL/GenBank/DDBJ whole genome shotgun (WGS) entry which is preliminary data.</text>
</comment>
<organism evidence="2 3">
    <name type="scientific">Paenibacillus terricola</name>
    <dbReference type="NCBI Taxonomy" id="2763503"/>
    <lineage>
        <taxon>Bacteria</taxon>
        <taxon>Bacillati</taxon>
        <taxon>Bacillota</taxon>
        <taxon>Bacilli</taxon>
        <taxon>Bacillales</taxon>
        <taxon>Paenibacillaceae</taxon>
        <taxon>Paenibacillus</taxon>
    </lineage>
</organism>
<dbReference type="RefSeq" id="WP_191204298.1">
    <property type="nucleotide sequence ID" value="NZ_JACXZA010000003.1"/>
</dbReference>
<feature type="region of interest" description="Disordered" evidence="1">
    <location>
        <begin position="69"/>
        <end position="99"/>
    </location>
</feature>
<keyword evidence="3" id="KW-1185">Reference proteome</keyword>
<accession>A0ABR8MYM4</accession>
<gene>
    <name evidence="2" type="ORF">H8B09_14845</name>
</gene>
<dbReference type="EMBL" id="JACXZA010000003">
    <property type="protein sequence ID" value="MBD3920040.1"/>
    <property type="molecule type" value="Genomic_DNA"/>
</dbReference>